<comment type="caution">
    <text evidence="2">The sequence shown here is derived from an EMBL/GenBank/DDBJ whole genome shotgun (WGS) entry which is preliminary data.</text>
</comment>
<organism evidence="2 3">
    <name type="scientific">Aldrovandia affinis</name>
    <dbReference type="NCBI Taxonomy" id="143900"/>
    <lineage>
        <taxon>Eukaryota</taxon>
        <taxon>Metazoa</taxon>
        <taxon>Chordata</taxon>
        <taxon>Craniata</taxon>
        <taxon>Vertebrata</taxon>
        <taxon>Euteleostomi</taxon>
        <taxon>Actinopterygii</taxon>
        <taxon>Neopterygii</taxon>
        <taxon>Teleostei</taxon>
        <taxon>Notacanthiformes</taxon>
        <taxon>Halosauridae</taxon>
        <taxon>Aldrovandia</taxon>
    </lineage>
</organism>
<reference evidence="2" key="1">
    <citation type="journal article" date="2023" name="Science">
        <title>Genome structures resolve the early diversification of teleost fishes.</title>
        <authorList>
            <person name="Parey E."/>
            <person name="Louis A."/>
            <person name="Montfort J."/>
            <person name="Bouchez O."/>
            <person name="Roques C."/>
            <person name="Iampietro C."/>
            <person name="Lluch J."/>
            <person name="Castinel A."/>
            <person name="Donnadieu C."/>
            <person name="Desvignes T."/>
            <person name="Floi Bucao C."/>
            <person name="Jouanno E."/>
            <person name="Wen M."/>
            <person name="Mejri S."/>
            <person name="Dirks R."/>
            <person name="Jansen H."/>
            <person name="Henkel C."/>
            <person name="Chen W.J."/>
            <person name="Zahm M."/>
            <person name="Cabau C."/>
            <person name="Klopp C."/>
            <person name="Thompson A.W."/>
            <person name="Robinson-Rechavi M."/>
            <person name="Braasch I."/>
            <person name="Lecointre G."/>
            <person name="Bobe J."/>
            <person name="Postlethwait J.H."/>
            <person name="Berthelot C."/>
            <person name="Roest Crollius H."/>
            <person name="Guiguen Y."/>
        </authorList>
    </citation>
    <scope>NUCLEOTIDE SEQUENCE</scope>
    <source>
        <strain evidence="2">NC1722</strain>
    </source>
</reference>
<accession>A0AAD7WIC1</accession>
<gene>
    <name evidence="2" type="ORF">AAFF_G00434140</name>
</gene>
<feature type="region of interest" description="Disordered" evidence="1">
    <location>
        <begin position="1"/>
        <end position="22"/>
    </location>
</feature>
<evidence type="ECO:0000256" key="1">
    <source>
        <dbReference type="SAM" id="MobiDB-lite"/>
    </source>
</evidence>
<sequence length="92" mass="10310">MDSKQTGTKRFRLLGKKTAVPRGPPRVAMEIIVCVPSRGWERVQVDGTGHLRAGERRTGMKRRGRKRKTGDDGKDDLQLRRGGREGLQRGAD</sequence>
<dbReference type="EMBL" id="JAINUG010000095">
    <property type="protein sequence ID" value="KAJ8397725.1"/>
    <property type="molecule type" value="Genomic_DNA"/>
</dbReference>
<evidence type="ECO:0000313" key="2">
    <source>
        <dbReference type="EMBL" id="KAJ8397725.1"/>
    </source>
</evidence>
<dbReference type="AlphaFoldDB" id="A0AAD7WIC1"/>
<protein>
    <submittedName>
        <fullName evidence="2">Uncharacterized protein</fullName>
    </submittedName>
</protein>
<keyword evidence="3" id="KW-1185">Reference proteome</keyword>
<evidence type="ECO:0000313" key="3">
    <source>
        <dbReference type="Proteomes" id="UP001221898"/>
    </source>
</evidence>
<feature type="compositionally biased region" description="Basic and acidic residues" evidence="1">
    <location>
        <begin position="69"/>
        <end position="92"/>
    </location>
</feature>
<feature type="compositionally biased region" description="Basic residues" evidence="1">
    <location>
        <begin position="59"/>
        <end position="68"/>
    </location>
</feature>
<proteinExistence type="predicted"/>
<name>A0AAD7WIC1_9TELE</name>
<feature type="region of interest" description="Disordered" evidence="1">
    <location>
        <begin position="44"/>
        <end position="92"/>
    </location>
</feature>
<dbReference type="Proteomes" id="UP001221898">
    <property type="component" value="Unassembled WGS sequence"/>
</dbReference>